<protein>
    <submittedName>
        <fullName evidence="1">Uncharacterized protein</fullName>
    </submittedName>
</protein>
<sequence>MRRNEDVAFASNRKMIKYCKNSKGEGWRMKGIVILGKERGT</sequence>
<proteinExistence type="predicted"/>
<organism evidence="1 2">
    <name type="scientific">Bacillus mycoides</name>
    <dbReference type="NCBI Taxonomy" id="1405"/>
    <lineage>
        <taxon>Bacteria</taxon>
        <taxon>Bacillati</taxon>
        <taxon>Bacillota</taxon>
        <taxon>Bacilli</taxon>
        <taxon>Bacillales</taxon>
        <taxon>Bacillaceae</taxon>
        <taxon>Bacillus</taxon>
        <taxon>Bacillus cereus group</taxon>
    </lineage>
</organism>
<reference evidence="1 2" key="1">
    <citation type="submission" date="2019-10" db="EMBL/GenBank/DDBJ databases">
        <authorList>
            <person name="Karimi E."/>
        </authorList>
    </citation>
    <scope>NUCLEOTIDE SEQUENCE [LARGE SCALE GENOMIC DNA]</scope>
    <source>
        <strain evidence="1">Bacillus sp. 71</strain>
    </source>
</reference>
<dbReference type="EMBL" id="CABWMC010000029">
    <property type="protein sequence ID" value="VXC61064.1"/>
    <property type="molecule type" value="Genomic_DNA"/>
</dbReference>
<name>A0A654A0D0_BACMY</name>
<evidence type="ECO:0000313" key="2">
    <source>
        <dbReference type="Proteomes" id="UP000437562"/>
    </source>
</evidence>
<evidence type="ECO:0000313" key="1">
    <source>
        <dbReference type="EMBL" id="VXC61064.1"/>
    </source>
</evidence>
<dbReference type="RefSeq" id="WP_256508296.1">
    <property type="nucleotide sequence ID" value="NZ_CP036025.1"/>
</dbReference>
<accession>A0A654A0D0</accession>
<gene>
    <name evidence="1" type="ORF">BACI71_40403</name>
</gene>
<dbReference type="Proteomes" id="UP000437562">
    <property type="component" value="Unassembled WGS sequence"/>
</dbReference>
<dbReference type="AlphaFoldDB" id="A0A654A0D0"/>